<dbReference type="SUPFAM" id="SSF56349">
    <property type="entry name" value="DNA breaking-rejoining enzymes"/>
    <property type="match status" value="1"/>
</dbReference>
<dbReference type="Proteomes" id="UP001432062">
    <property type="component" value="Chromosome"/>
</dbReference>
<evidence type="ECO:0000313" key="4">
    <source>
        <dbReference type="Proteomes" id="UP001432062"/>
    </source>
</evidence>
<evidence type="ECO:0000313" key="3">
    <source>
        <dbReference type="EMBL" id="WUV51357.1"/>
    </source>
</evidence>
<proteinExistence type="predicted"/>
<sequence length="67" mass="7363">MASPTPRANGCATPHDFRRLWATDAVSNSLPVHIAAKLLGHKNINTTRTYVHPRELHQTGESSQVTC</sequence>
<dbReference type="InterPro" id="IPR011010">
    <property type="entry name" value="DNA_brk_join_enz"/>
</dbReference>
<dbReference type="InterPro" id="IPR002104">
    <property type="entry name" value="Integrase_catalytic"/>
</dbReference>
<gene>
    <name evidence="3" type="ORF">OG563_38730</name>
</gene>
<organism evidence="3 4">
    <name type="scientific">Nocardia vinacea</name>
    <dbReference type="NCBI Taxonomy" id="96468"/>
    <lineage>
        <taxon>Bacteria</taxon>
        <taxon>Bacillati</taxon>
        <taxon>Actinomycetota</taxon>
        <taxon>Actinomycetes</taxon>
        <taxon>Mycobacteriales</taxon>
        <taxon>Nocardiaceae</taxon>
        <taxon>Nocardia</taxon>
    </lineage>
</organism>
<evidence type="ECO:0000256" key="1">
    <source>
        <dbReference type="ARBA" id="ARBA00023172"/>
    </source>
</evidence>
<dbReference type="PROSITE" id="PS51898">
    <property type="entry name" value="TYR_RECOMBINASE"/>
    <property type="match status" value="1"/>
</dbReference>
<reference evidence="3" key="1">
    <citation type="submission" date="2022-10" db="EMBL/GenBank/DDBJ databases">
        <title>The complete genomes of actinobacterial strains from the NBC collection.</title>
        <authorList>
            <person name="Joergensen T.S."/>
            <person name="Alvarez Arevalo M."/>
            <person name="Sterndorff E.B."/>
            <person name="Faurdal D."/>
            <person name="Vuksanovic O."/>
            <person name="Mourched A.-S."/>
            <person name="Charusanti P."/>
            <person name="Shaw S."/>
            <person name="Blin K."/>
            <person name="Weber T."/>
        </authorList>
    </citation>
    <scope>NUCLEOTIDE SEQUENCE</scope>
    <source>
        <strain evidence="3">NBC_01482</strain>
    </source>
</reference>
<dbReference type="RefSeq" id="WP_329416184.1">
    <property type="nucleotide sequence ID" value="NZ_CP109441.1"/>
</dbReference>
<evidence type="ECO:0000259" key="2">
    <source>
        <dbReference type="PROSITE" id="PS51898"/>
    </source>
</evidence>
<dbReference type="CDD" id="cd00397">
    <property type="entry name" value="DNA_BRE_C"/>
    <property type="match status" value="1"/>
</dbReference>
<keyword evidence="1" id="KW-0233">DNA recombination</keyword>
<accession>A0ABZ1Z6Y1</accession>
<dbReference type="EMBL" id="CP109441">
    <property type="protein sequence ID" value="WUV51357.1"/>
    <property type="molecule type" value="Genomic_DNA"/>
</dbReference>
<dbReference type="InterPro" id="IPR013762">
    <property type="entry name" value="Integrase-like_cat_sf"/>
</dbReference>
<dbReference type="Pfam" id="PF00589">
    <property type="entry name" value="Phage_integrase"/>
    <property type="match status" value="1"/>
</dbReference>
<name>A0ABZ1Z6Y1_9NOCA</name>
<dbReference type="Gene3D" id="1.10.443.10">
    <property type="entry name" value="Intergrase catalytic core"/>
    <property type="match status" value="1"/>
</dbReference>
<feature type="domain" description="Tyr recombinase" evidence="2">
    <location>
        <begin position="1"/>
        <end position="63"/>
    </location>
</feature>
<protein>
    <submittedName>
        <fullName evidence="3">Site-specific integrase</fullName>
    </submittedName>
</protein>
<keyword evidence="4" id="KW-1185">Reference proteome</keyword>